<organism evidence="1">
    <name type="scientific">viral metagenome</name>
    <dbReference type="NCBI Taxonomy" id="1070528"/>
    <lineage>
        <taxon>unclassified sequences</taxon>
        <taxon>metagenomes</taxon>
        <taxon>organismal metagenomes</taxon>
    </lineage>
</organism>
<reference evidence="1" key="1">
    <citation type="submission" date="2020-03" db="EMBL/GenBank/DDBJ databases">
        <title>The deep terrestrial virosphere.</title>
        <authorList>
            <person name="Holmfeldt K."/>
            <person name="Nilsson E."/>
            <person name="Simone D."/>
            <person name="Lopez-Fernandez M."/>
            <person name="Wu X."/>
            <person name="de Brujin I."/>
            <person name="Lundin D."/>
            <person name="Andersson A."/>
            <person name="Bertilsson S."/>
            <person name="Dopson M."/>
        </authorList>
    </citation>
    <scope>NUCLEOTIDE SEQUENCE</scope>
    <source>
        <strain evidence="1">MM415B04941</strain>
    </source>
</reference>
<evidence type="ECO:0000313" key="1">
    <source>
        <dbReference type="EMBL" id="QJA96091.1"/>
    </source>
</evidence>
<name>A0A6M3LSY1_9ZZZZ</name>
<dbReference type="AlphaFoldDB" id="A0A6M3LSY1"/>
<sequence length="192" mass="21808">MIEPRFKLGDTVYSVRYDRTEKTIICPDCLGSARVKVTLGTGEEIMIECGGCDPGGYKGSTGRIRQYDYAGRITAHTVTGINLQGDDVEYQLDRFGGSSYSTGTERGNYPVFATEEEAKVCGEELKQKHEDEENKRLLAKTQDHRTWSWNATYHLSNIKRLEREIDYHRSKVEICKSHVKEEKNAEADKMGD</sequence>
<gene>
    <name evidence="1" type="ORF">MM415B04941_0011</name>
</gene>
<dbReference type="EMBL" id="MT143369">
    <property type="protein sequence ID" value="QJA96091.1"/>
    <property type="molecule type" value="Genomic_DNA"/>
</dbReference>
<accession>A0A6M3LSY1</accession>
<proteinExistence type="predicted"/>
<protein>
    <submittedName>
        <fullName evidence="1">Uncharacterized protein</fullName>
    </submittedName>
</protein>